<reference evidence="1" key="1">
    <citation type="submission" date="2022-03" db="EMBL/GenBank/DDBJ databases">
        <authorList>
            <person name="Lindestad O."/>
        </authorList>
    </citation>
    <scope>NUCLEOTIDE SEQUENCE</scope>
</reference>
<dbReference type="Proteomes" id="UP000838756">
    <property type="component" value="Unassembled WGS sequence"/>
</dbReference>
<protein>
    <submittedName>
        <fullName evidence="1">Jg20199 protein</fullName>
    </submittedName>
</protein>
<evidence type="ECO:0000313" key="2">
    <source>
        <dbReference type="Proteomes" id="UP000838756"/>
    </source>
</evidence>
<accession>A0A8S4RZ25</accession>
<dbReference type="AlphaFoldDB" id="A0A8S4RZ25"/>
<sequence>MHFCMYRVHSHQRSDTKADRTIIPESGDWSQISEALVPTRPVSTSGPGAVTTLLFAERPYGYVPTCSDMKM</sequence>
<dbReference type="OrthoDB" id="10538902at2759"/>
<dbReference type="EMBL" id="CAKXAJ010025810">
    <property type="protein sequence ID" value="CAH2244255.1"/>
    <property type="molecule type" value="Genomic_DNA"/>
</dbReference>
<name>A0A8S4RZ25_9NEOP</name>
<keyword evidence="2" id="KW-1185">Reference proteome</keyword>
<organism evidence="1 2">
    <name type="scientific">Pararge aegeria aegeria</name>
    <dbReference type="NCBI Taxonomy" id="348720"/>
    <lineage>
        <taxon>Eukaryota</taxon>
        <taxon>Metazoa</taxon>
        <taxon>Ecdysozoa</taxon>
        <taxon>Arthropoda</taxon>
        <taxon>Hexapoda</taxon>
        <taxon>Insecta</taxon>
        <taxon>Pterygota</taxon>
        <taxon>Neoptera</taxon>
        <taxon>Endopterygota</taxon>
        <taxon>Lepidoptera</taxon>
        <taxon>Glossata</taxon>
        <taxon>Ditrysia</taxon>
        <taxon>Papilionoidea</taxon>
        <taxon>Nymphalidae</taxon>
        <taxon>Satyrinae</taxon>
        <taxon>Satyrini</taxon>
        <taxon>Parargina</taxon>
        <taxon>Pararge</taxon>
    </lineage>
</organism>
<proteinExistence type="predicted"/>
<gene>
    <name evidence="1" type="primary">jg20199</name>
    <name evidence="1" type="ORF">PAEG_LOCUS20226</name>
</gene>
<evidence type="ECO:0000313" key="1">
    <source>
        <dbReference type="EMBL" id="CAH2244255.1"/>
    </source>
</evidence>
<comment type="caution">
    <text evidence="1">The sequence shown here is derived from an EMBL/GenBank/DDBJ whole genome shotgun (WGS) entry which is preliminary data.</text>
</comment>